<reference evidence="1" key="1">
    <citation type="submission" date="2018-05" db="EMBL/GenBank/DDBJ databases">
        <authorList>
            <person name="Lanie J.A."/>
            <person name="Ng W.-L."/>
            <person name="Kazmierczak K.M."/>
            <person name="Andrzejewski T.M."/>
            <person name="Davidsen T.M."/>
            <person name="Wayne K.J."/>
            <person name="Tettelin H."/>
            <person name="Glass J.I."/>
            <person name="Rusch D."/>
            <person name="Podicherti R."/>
            <person name="Tsui H.-C.T."/>
            <person name="Winkler M.E."/>
        </authorList>
    </citation>
    <scope>NUCLEOTIDE SEQUENCE</scope>
</reference>
<feature type="non-terminal residue" evidence="1">
    <location>
        <position position="284"/>
    </location>
</feature>
<accession>A0A382VKI4</accession>
<gene>
    <name evidence="1" type="ORF">METZ01_LOCUS399893</name>
</gene>
<dbReference type="EMBL" id="UINC01152712">
    <property type="protein sequence ID" value="SVD47039.1"/>
    <property type="molecule type" value="Genomic_DNA"/>
</dbReference>
<dbReference type="AlphaFoldDB" id="A0A382VKI4"/>
<proteinExistence type="predicted"/>
<sequence length="284" mass="33093">YKLKINNLYTKLKRNGVNLKKEKIEELIKIIKGRLLLLNNFEEDRIFNVSSDTKSRSFMPTTFLSNKNIKRRFIYYSDKFDEYLSCDIYGNDCKNILLNTKEKIKSLAQELKDTNNNNLIFVGKKRKKPANEGWFSHFTFQEKFSKNKIKKETFSKNSNLITYGNVDFKINFLSKTVTINKNDQYGRIVFTGGTIDSWKIVFKNNYSYSESDNFHKKVDENGYTGCLSFFDIKIVNTSIESFNSDCEDAVNFVRSSGTIRALLIRNSLYDGLDADFSSLKFDLI</sequence>
<protein>
    <submittedName>
        <fullName evidence="1">Uncharacterized protein</fullName>
    </submittedName>
</protein>
<organism evidence="1">
    <name type="scientific">marine metagenome</name>
    <dbReference type="NCBI Taxonomy" id="408172"/>
    <lineage>
        <taxon>unclassified sequences</taxon>
        <taxon>metagenomes</taxon>
        <taxon>ecological metagenomes</taxon>
    </lineage>
</organism>
<feature type="non-terminal residue" evidence="1">
    <location>
        <position position="1"/>
    </location>
</feature>
<name>A0A382VKI4_9ZZZZ</name>
<evidence type="ECO:0000313" key="1">
    <source>
        <dbReference type="EMBL" id="SVD47039.1"/>
    </source>
</evidence>